<keyword evidence="4 8" id="KW-0276">Fatty acid metabolism</keyword>
<dbReference type="NCBIfam" id="TIGR00516">
    <property type="entry name" value="acpS"/>
    <property type="match status" value="1"/>
</dbReference>
<keyword evidence="1 8" id="KW-0444">Lipid biosynthesis</keyword>
<dbReference type="STRING" id="626369.HMPREF0446_01277"/>
<evidence type="ECO:0000259" key="9">
    <source>
        <dbReference type="Pfam" id="PF01648"/>
    </source>
</evidence>
<comment type="catalytic activity">
    <reaction evidence="8">
        <text>apo-[ACP] + CoA = holo-[ACP] + adenosine 3',5'-bisphosphate + H(+)</text>
        <dbReference type="Rhea" id="RHEA:12068"/>
        <dbReference type="Rhea" id="RHEA-COMP:9685"/>
        <dbReference type="Rhea" id="RHEA-COMP:9690"/>
        <dbReference type="ChEBI" id="CHEBI:15378"/>
        <dbReference type="ChEBI" id="CHEBI:29999"/>
        <dbReference type="ChEBI" id="CHEBI:57287"/>
        <dbReference type="ChEBI" id="CHEBI:58343"/>
        <dbReference type="ChEBI" id="CHEBI:64479"/>
        <dbReference type="EC" id="2.7.8.7"/>
    </reaction>
</comment>
<dbReference type="HAMAP" id="MF_00101">
    <property type="entry name" value="AcpS"/>
    <property type="match status" value="1"/>
</dbReference>
<comment type="function">
    <text evidence="8">Transfers the 4'-phosphopantetheine moiety from coenzyme A to a Ser of acyl-carrier-protein.</text>
</comment>
<dbReference type="InterPro" id="IPR002582">
    <property type="entry name" value="ACPS"/>
</dbReference>
<sequence length="121" mass="13403">MAIIGVGMDAIELSRIEKIVVQDSSFIQRVLTPMEYSVYETLGMKRKVEYLAGRFAAKEAYSKALGTGIGKAVSFQEIEILNAETGQPVLTAPHHYQKHVSITHTNHDAYAVVILEETPQI</sequence>
<dbReference type="GO" id="GO:0008897">
    <property type="term" value="F:holo-[acyl-carrier-protein] synthase activity"/>
    <property type="evidence" value="ECO:0007669"/>
    <property type="project" value="UniProtKB-UniRule"/>
</dbReference>
<keyword evidence="11" id="KW-1185">Reference proteome</keyword>
<dbReference type="InterPro" id="IPR008278">
    <property type="entry name" value="4-PPantetheinyl_Trfase_dom"/>
</dbReference>
<dbReference type="AlphaFoldDB" id="D0BMU2"/>
<feature type="binding site" evidence="8">
    <location>
        <position position="9"/>
    </location>
    <ligand>
        <name>Mg(2+)</name>
        <dbReference type="ChEBI" id="CHEBI:18420"/>
    </ligand>
</feature>
<evidence type="ECO:0000256" key="7">
    <source>
        <dbReference type="ARBA" id="ARBA00023160"/>
    </source>
</evidence>
<proteinExistence type="inferred from homology"/>
<keyword evidence="8" id="KW-0963">Cytoplasm</keyword>
<keyword evidence="3 8" id="KW-0479">Metal-binding</keyword>
<protein>
    <recommendedName>
        <fullName evidence="8">Holo-[acyl-carrier-protein] synthase</fullName>
        <shortName evidence="8">Holo-ACP synthase</shortName>
        <ecNumber evidence="8">2.7.8.7</ecNumber>
    </recommendedName>
    <alternativeName>
        <fullName evidence="8">4'-phosphopantetheinyl transferase AcpS</fullName>
    </alternativeName>
</protein>
<comment type="similarity">
    <text evidence="8">Belongs to the P-Pant transferase superfamily. AcpS family.</text>
</comment>
<dbReference type="Pfam" id="PF01648">
    <property type="entry name" value="ACPS"/>
    <property type="match status" value="1"/>
</dbReference>
<accession>D0BMU2</accession>
<dbReference type="EMBL" id="ACRF02000005">
    <property type="protein sequence ID" value="EEW92796.1"/>
    <property type="molecule type" value="Genomic_DNA"/>
</dbReference>
<comment type="subcellular location">
    <subcellularLocation>
        <location evidence="8">Cytoplasm</location>
    </subcellularLocation>
</comment>
<evidence type="ECO:0000256" key="4">
    <source>
        <dbReference type="ARBA" id="ARBA00022832"/>
    </source>
</evidence>
<name>D0BMU2_9LACT</name>
<dbReference type="GO" id="GO:0000287">
    <property type="term" value="F:magnesium ion binding"/>
    <property type="evidence" value="ECO:0007669"/>
    <property type="project" value="UniProtKB-UniRule"/>
</dbReference>
<dbReference type="eggNOG" id="COG0736">
    <property type="taxonomic scope" value="Bacteria"/>
</dbReference>
<keyword evidence="6 8" id="KW-0443">Lipid metabolism</keyword>
<evidence type="ECO:0000313" key="10">
    <source>
        <dbReference type="EMBL" id="EEW92796.1"/>
    </source>
</evidence>
<keyword evidence="2 8" id="KW-0808">Transferase</keyword>
<feature type="binding site" evidence="8">
    <location>
        <position position="59"/>
    </location>
    <ligand>
        <name>Mg(2+)</name>
        <dbReference type="ChEBI" id="CHEBI:18420"/>
    </ligand>
</feature>
<dbReference type="OrthoDB" id="517356at2"/>
<comment type="caution">
    <text evidence="10">The sequence shown here is derived from an EMBL/GenBank/DDBJ whole genome shotgun (WGS) entry which is preliminary data.</text>
</comment>
<organism evidence="10 11">
    <name type="scientific">Granulicatella elegans ATCC 700633</name>
    <dbReference type="NCBI Taxonomy" id="626369"/>
    <lineage>
        <taxon>Bacteria</taxon>
        <taxon>Bacillati</taxon>
        <taxon>Bacillota</taxon>
        <taxon>Bacilli</taxon>
        <taxon>Lactobacillales</taxon>
        <taxon>Carnobacteriaceae</taxon>
        <taxon>Granulicatella</taxon>
    </lineage>
</organism>
<evidence type="ECO:0000256" key="6">
    <source>
        <dbReference type="ARBA" id="ARBA00023098"/>
    </source>
</evidence>
<dbReference type="InterPro" id="IPR037143">
    <property type="entry name" value="4-PPantetheinyl_Trfase_dom_sf"/>
</dbReference>
<dbReference type="GO" id="GO:0006633">
    <property type="term" value="P:fatty acid biosynthetic process"/>
    <property type="evidence" value="ECO:0007669"/>
    <property type="project" value="UniProtKB-UniRule"/>
</dbReference>
<evidence type="ECO:0000256" key="2">
    <source>
        <dbReference type="ARBA" id="ARBA00022679"/>
    </source>
</evidence>
<dbReference type="EC" id="2.7.8.7" evidence="8"/>
<comment type="cofactor">
    <cofactor evidence="8">
        <name>Mg(2+)</name>
        <dbReference type="ChEBI" id="CHEBI:18420"/>
    </cofactor>
</comment>
<dbReference type="Proteomes" id="UP000002939">
    <property type="component" value="Unassembled WGS sequence"/>
</dbReference>
<feature type="domain" description="4'-phosphopantetheinyl transferase" evidence="9">
    <location>
        <begin position="5"/>
        <end position="112"/>
    </location>
</feature>
<reference evidence="10" key="1">
    <citation type="submission" date="2009-09" db="EMBL/GenBank/DDBJ databases">
        <authorList>
            <consortium name="The Broad Institute Genome Sequencing Platform"/>
            <person name="Ward D."/>
            <person name="Feldgarden M."/>
            <person name="Earl A."/>
            <person name="Young S.K."/>
            <person name="Zeng Q."/>
            <person name="Koehrsen M."/>
            <person name="Alvarado L."/>
            <person name="Berlin A."/>
            <person name="Bochicchio J."/>
            <person name="Borenstein D."/>
            <person name="Chapman S.B."/>
            <person name="Chen Z."/>
            <person name="Engels R."/>
            <person name="Freedman E."/>
            <person name="Gellesch M."/>
            <person name="Goldberg J."/>
            <person name="Griggs A."/>
            <person name="Gujja S."/>
            <person name="Heilman E."/>
            <person name="Heiman D."/>
            <person name="Hepburn T."/>
            <person name="Howarth C."/>
            <person name="Jen D."/>
            <person name="Larson L."/>
            <person name="Lewis B."/>
            <person name="Mehta T."/>
            <person name="Park D."/>
            <person name="Pearson M."/>
            <person name="Roberts A."/>
            <person name="Saif S."/>
            <person name="Shea T."/>
            <person name="Shenoy N."/>
            <person name="Sisk P."/>
            <person name="Stolte C."/>
            <person name="Sykes S."/>
            <person name="Thomson T."/>
            <person name="Walk T."/>
            <person name="White J."/>
            <person name="Yandava C."/>
            <person name="Sibley C.D."/>
            <person name="Field T.R."/>
            <person name="Grinwis M."/>
            <person name="Eshaghurshan C.S."/>
            <person name="Surette M.G."/>
            <person name="Haas B."/>
            <person name="Nusbaum C."/>
            <person name="Birren B."/>
        </authorList>
    </citation>
    <scope>NUCLEOTIDE SEQUENCE [LARGE SCALE GENOMIC DNA]</scope>
    <source>
        <strain evidence="10">ATCC 700633</strain>
    </source>
</reference>
<dbReference type="NCBIfam" id="TIGR00556">
    <property type="entry name" value="pantethn_trn"/>
    <property type="match status" value="1"/>
</dbReference>
<evidence type="ECO:0000256" key="1">
    <source>
        <dbReference type="ARBA" id="ARBA00022516"/>
    </source>
</evidence>
<evidence type="ECO:0000313" key="11">
    <source>
        <dbReference type="Proteomes" id="UP000002939"/>
    </source>
</evidence>
<dbReference type="Gene3D" id="3.90.470.20">
    <property type="entry name" value="4'-phosphopantetheinyl transferase domain"/>
    <property type="match status" value="1"/>
</dbReference>
<evidence type="ECO:0000256" key="3">
    <source>
        <dbReference type="ARBA" id="ARBA00022723"/>
    </source>
</evidence>
<keyword evidence="7 8" id="KW-0275">Fatty acid biosynthesis</keyword>
<gene>
    <name evidence="8" type="primary">acpS</name>
    <name evidence="10" type="ORF">HMPREF0446_01277</name>
</gene>
<reference evidence="10" key="2">
    <citation type="submission" date="2011-10" db="EMBL/GenBank/DDBJ databases">
        <title>The Genome Sequence of Granulicatella elegans ATCC 700633.</title>
        <authorList>
            <consortium name="The Broad Institute Genome Sequencing Platform"/>
            <consortium name="The Broad Institute Genome Sequencing Center for Infectious Disease"/>
            <person name="Earl A."/>
            <person name="Ward D."/>
            <person name="Feldgarden M."/>
            <person name="Gevers D."/>
            <person name="Sibley C.D."/>
            <person name="Field T.R."/>
            <person name="Grinwis M."/>
            <person name="Eshaghurshan C.S."/>
            <person name="Surette M.G."/>
            <person name="Young S.K."/>
            <person name="Zeng Q."/>
            <person name="Gargeya S."/>
            <person name="Fitzgerald M."/>
            <person name="Haas B."/>
            <person name="Abouelleil A."/>
            <person name="Alvarado L."/>
            <person name="Arachchi H.M."/>
            <person name="Berlin A."/>
            <person name="Brown A."/>
            <person name="Chapman S.B."/>
            <person name="Chen Z."/>
            <person name="Dunbar C."/>
            <person name="Freedman E."/>
            <person name="Gearin G."/>
            <person name="Goldberg J."/>
            <person name="Griggs A."/>
            <person name="Gujja S."/>
            <person name="Heiman D."/>
            <person name="Howarth C."/>
            <person name="Larson L."/>
            <person name="Lui A."/>
            <person name="MacDonald P.J.P."/>
            <person name="Montmayeur A."/>
            <person name="Murphy C."/>
            <person name="Neiman D."/>
            <person name="Pearson M."/>
            <person name="Priest M."/>
            <person name="Roberts A."/>
            <person name="Saif S."/>
            <person name="Shea T."/>
            <person name="Shenoy N."/>
            <person name="Sisk P."/>
            <person name="Stolte C."/>
            <person name="Sykes S."/>
            <person name="Wortman J."/>
            <person name="Nusbaum C."/>
            <person name="Birren B."/>
        </authorList>
    </citation>
    <scope>NUCLEOTIDE SEQUENCE [LARGE SCALE GENOMIC DNA]</scope>
    <source>
        <strain evidence="10">ATCC 700633</strain>
    </source>
</reference>
<dbReference type="RefSeq" id="WP_006703555.1">
    <property type="nucleotide sequence ID" value="NZ_KI391971.1"/>
</dbReference>
<dbReference type="GO" id="GO:0005737">
    <property type="term" value="C:cytoplasm"/>
    <property type="evidence" value="ECO:0007669"/>
    <property type="project" value="UniProtKB-SubCell"/>
</dbReference>
<dbReference type="HOGENOM" id="CLU_089696_1_2_9"/>
<evidence type="ECO:0000256" key="5">
    <source>
        <dbReference type="ARBA" id="ARBA00022842"/>
    </source>
</evidence>
<dbReference type="InterPro" id="IPR004568">
    <property type="entry name" value="Ppantetheine-prot_Trfase_dom"/>
</dbReference>
<dbReference type="SUPFAM" id="SSF56214">
    <property type="entry name" value="4'-phosphopantetheinyl transferase"/>
    <property type="match status" value="1"/>
</dbReference>
<keyword evidence="5 8" id="KW-0460">Magnesium</keyword>
<evidence type="ECO:0000256" key="8">
    <source>
        <dbReference type="HAMAP-Rule" id="MF_00101"/>
    </source>
</evidence>